<feature type="transmembrane region" description="Helical" evidence="1">
    <location>
        <begin position="85"/>
        <end position="103"/>
    </location>
</feature>
<reference evidence="3" key="1">
    <citation type="submission" date="2014-03" db="EMBL/GenBank/DDBJ databases">
        <authorList>
            <person name="Aksoy S."/>
            <person name="Warren W."/>
            <person name="Wilson R.K."/>
        </authorList>
    </citation>
    <scope>NUCLEOTIDE SEQUENCE [LARGE SCALE GENOMIC DNA]</scope>
    <source>
        <strain evidence="3">IAEA</strain>
    </source>
</reference>
<name>A0A1A9ZCP9_GLOPL</name>
<proteinExistence type="predicted"/>
<dbReference type="AlphaFoldDB" id="A0A1A9ZCP9"/>
<keyword evidence="3" id="KW-1185">Reference proteome</keyword>
<evidence type="ECO:0000313" key="3">
    <source>
        <dbReference type="Proteomes" id="UP000092445"/>
    </source>
</evidence>
<dbReference type="STRING" id="7398.A0A1A9ZCP9"/>
<keyword evidence="1" id="KW-0472">Membrane</keyword>
<protein>
    <submittedName>
        <fullName evidence="2">Uncharacterized protein</fullName>
    </submittedName>
</protein>
<dbReference type="EnsemblMetazoa" id="GPAI010700-RA">
    <property type="protein sequence ID" value="GPAI010700-PA"/>
    <property type="gene ID" value="GPAI010700"/>
</dbReference>
<keyword evidence="1" id="KW-0812">Transmembrane</keyword>
<dbReference type="Proteomes" id="UP000092445">
    <property type="component" value="Unassembled WGS sequence"/>
</dbReference>
<organism evidence="2 3">
    <name type="scientific">Glossina pallidipes</name>
    <name type="common">Tsetse fly</name>
    <dbReference type="NCBI Taxonomy" id="7398"/>
    <lineage>
        <taxon>Eukaryota</taxon>
        <taxon>Metazoa</taxon>
        <taxon>Ecdysozoa</taxon>
        <taxon>Arthropoda</taxon>
        <taxon>Hexapoda</taxon>
        <taxon>Insecta</taxon>
        <taxon>Pterygota</taxon>
        <taxon>Neoptera</taxon>
        <taxon>Endopterygota</taxon>
        <taxon>Diptera</taxon>
        <taxon>Brachycera</taxon>
        <taxon>Muscomorpha</taxon>
        <taxon>Hippoboscoidea</taxon>
        <taxon>Glossinidae</taxon>
        <taxon>Glossina</taxon>
    </lineage>
</organism>
<accession>A0A1A9ZCP9</accession>
<dbReference type="VEuPathDB" id="VectorBase:GPAI010700"/>
<sequence>MDSWIYPLMAKSSWKLLDSYRAAYLMYLVGSNNRETRFRVLIIDRTLEPEDGSRLHIVEDPNEYNAFRNTLTLEHFGFAKSYFDLWGFGFCTISGGLLFPPIFNKF</sequence>
<evidence type="ECO:0000313" key="2">
    <source>
        <dbReference type="EnsemblMetazoa" id="GPAI010700-PA"/>
    </source>
</evidence>
<evidence type="ECO:0000256" key="1">
    <source>
        <dbReference type="SAM" id="Phobius"/>
    </source>
</evidence>
<keyword evidence="1" id="KW-1133">Transmembrane helix</keyword>
<reference evidence="2" key="2">
    <citation type="submission" date="2020-05" db="UniProtKB">
        <authorList>
            <consortium name="EnsemblMetazoa"/>
        </authorList>
    </citation>
    <scope>IDENTIFICATION</scope>
    <source>
        <strain evidence="2">IAEA</strain>
    </source>
</reference>